<dbReference type="Pfam" id="PF08340">
    <property type="entry name" value="YicC-like_C"/>
    <property type="match status" value="1"/>
</dbReference>
<evidence type="ECO:0000256" key="1">
    <source>
        <dbReference type="ARBA" id="ARBA00001968"/>
    </source>
</evidence>
<evidence type="ECO:0000256" key="2">
    <source>
        <dbReference type="ARBA" id="ARBA00022722"/>
    </source>
</evidence>
<dbReference type="PATRIC" id="fig|60890.4.peg.158"/>
<evidence type="ECO:0000256" key="5">
    <source>
        <dbReference type="ARBA" id="ARBA00035648"/>
    </source>
</evidence>
<keyword evidence="2" id="KW-0540">Nuclease</keyword>
<evidence type="ECO:0000313" key="11">
    <source>
        <dbReference type="Proteomes" id="UP001218364"/>
    </source>
</evidence>
<dbReference type="InterPro" id="IPR013551">
    <property type="entry name" value="YicC-like_C"/>
</dbReference>
<reference evidence="8 10" key="1">
    <citation type="submission" date="2016-04" db="EMBL/GenBank/DDBJ databases">
        <authorList>
            <person name="Evans L.H."/>
            <person name="Alamgir A."/>
            <person name="Owens N."/>
            <person name="Weber N.D."/>
            <person name="Virtaneva K."/>
            <person name="Barbian K."/>
            <person name="Babar A."/>
            <person name="Rosenke K."/>
        </authorList>
    </citation>
    <scope>NUCLEOTIDE SEQUENCE [LARGE SCALE GENOMIC DNA]</scope>
    <source>
        <strain evidence="8 10">JL2886</strain>
    </source>
</reference>
<comment type="similarity">
    <text evidence="5">Belongs to the YicC/YloC family.</text>
</comment>
<feature type="domain" description="Endoribonuclease YicC-like C-terminal" evidence="7">
    <location>
        <begin position="181"/>
        <end position="298"/>
    </location>
</feature>
<dbReference type="Proteomes" id="UP000092565">
    <property type="component" value="Chromosome"/>
</dbReference>
<dbReference type="GO" id="GO:0016787">
    <property type="term" value="F:hydrolase activity"/>
    <property type="evidence" value="ECO:0007669"/>
    <property type="project" value="UniProtKB-KW"/>
</dbReference>
<reference evidence="9 11" key="2">
    <citation type="submission" date="2023-02" db="EMBL/GenBank/DDBJ databases">
        <title>Population genomics of bacteria associated with diatom.</title>
        <authorList>
            <person name="Xie J."/>
            <person name="Wang H."/>
        </authorList>
    </citation>
    <scope>NUCLEOTIDE SEQUENCE [LARGE SCALE GENOMIC DNA]</scope>
    <source>
        <strain evidence="9 11">PT47_8</strain>
    </source>
</reference>
<sequence length="298" mass="32190">MTVNSMTGFASAQGGLDAHSWGWEIRSVNAKGLDLRLRIPDWLEGLEPFVRSTLSKSLSRGNISLTLRLTRREEGGGPLQLNPAALTSVLEALAQTEAAAQAAGVDLKPSSASDILALRGVMEHAVTEDDPAPLVAALKDEFLTLLAGLTEMRRTEGAQLLNVLKRQLDQVEALSASAAALAEERKPRIAETLKTNLERVLANSDGMDPDRLAQELALIAVKADVTEEIDRLAAHVRAARELLEAGGPIGRKLDFLMQEFNREANTLCSKAQSSDLTAVGLELKAIIDQMREQVQNIE</sequence>
<dbReference type="GO" id="GO:0004521">
    <property type="term" value="F:RNA endonuclease activity"/>
    <property type="evidence" value="ECO:0007669"/>
    <property type="project" value="InterPro"/>
</dbReference>
<proteinExistence type="inferred from homology"/>
<keyword evidence="10" id="KW-1185">Reference proteome</keyword>
<dbReference type="AlphaFoldDB" id="A0A1B0ZLR7"/>
<evidence type="ECO:0000313" key="8">
    <source>
        <dbReference type="EMBL" id="ANP35103.1"/>
    </source>
</evidence>
<organism evidence="8 10">
    <name type="scientific">Phaeobacter gallaeciensis</name>
    <dbReference type="NCBI Taxonomy" id="60890"/>
    <lineage>
        <taxon>Bacteria</taxon>
        <taxon>Pseudomonadati</taxon>
        <taxon>Pseudomonadota</taxon>
        <taxon>Alphaproteobacteria</taxon>
        <taxon>Rhodobacterales</taxon>
        <taxon>Roseobacteraceae</taxon>
        <taxon>Phaeobacter</taxon>
    </lineage>
</organism>
<dbReference type="Proteomes" id="UP001218364">
    <property type="component" value="Unassembled WGS sequence"/>
</dbReference>
<gene>
    <name evidence="8" type="ORF">JL2886_00169</name>
    <name evidence="9" type="ORF">PXK24_03220</name>
</gene>
<dbReference type="Pfam" id="PF03755">
    <property type="entry name" value="YicC-like_N"/>
    <property type="match status" value="1"/>
</dbReference>
<accession>A0A1B0ZLR7</accession>
<feature type="domain" description="Endoribonuclease YicC-like N-terminal" evidence="6">
    <location>
        <begin position="3"/>
        <end position="160"/>
    </location>
</feature>
<dbReference type="PANTHER" id="PTHR30636">
    <property type="entry name" value="UPF0701 PROTEIN YICC"/>
    <property type="match status" value="1"/>
</dbReference>
<dbReference type="InterPro" id="IPR005229">
    <property type="entry name" value="YicC/YloC-like"/>
</dbReference>
<name>A0A1B0ZLR7_9RHOB</name>
<dbReference type="EMBL" id="JARCJK010000001">
    <property type="protein sequence ID" value="MDE4164686.1"/>
    <property type="molecule type" value="Genomic_DNA"/>
</dbReference>
<evidence type="ECO:0000256" key="4">
    <source>
        <dbReference type="ARBA" id="ARBA00022801"/>
    </source>
</evidence>
<dbReference type="RefSeq" id="WP_065270274.1">
    <property type="nucleotide sequence ID" value="NZ_CP015124.1"/>
</dbReference>
<protein>
    <submittedName>
        <fullName evidence="9">YicC family protein</fullName>
    </submittedName>
</protein>
<dbReference type="NCBIfam" id="TIGR00255">
    <property type="entry name" value="YicC/YloC family endoribonuclease"/>
    <property type="match status" value="1"/>
</dbReference>
<keyword evidence="3" id="KW-0255">Endonuclease</keyword>
<keyword evidence="4" id="KW-0378">Hydrolase</keyword>
<dbReference type="PANTHER" id="PTHR30636:SF3">
    <property type="entry name" value="UPF0701 PROTEIN YICC"/>
    <property type="match status" value="1"/>
</dbReference>
<dbReference type="EMBL" id="CP015124">
    <property type="protein sequence ID" value="ANP35103.1"/>
    <property type="molecule type" value="Genomic_DNA"/>
</dbReference>
<comment type="cofactor">
    <cofactor evidence="1">
        <name>a divalent metal cation</name>
        <dbReference type="ChEBI" id="CHEBI:60240"/>
    </cofactor>
</comment>
<dbReference type="OrthoDB" id="9771229at2"/>
<evidence type="ECO:0000313" key="9">
    <source>
        <dbReference type="EMBL" id="MDE4164686.1"/>
    </source>
</evidence>
<evidence type="ECO:0000256" key="3">
    <source>
        <dbReference type="ARBA" id="ARBA00022759"/>
    </source>
</evidence>
<evidence type="ECO:0000313" key="10">
    <source>
        <dbReference type="Proteomes" id="UP000092565"/>
    </source>
</evidence>
<dbReference type="InterPro" id="IPR013527">
    <property type="entry name" value="YicC-like_N"/>
</dbReference>
<evidence type="ECO:0000259" key="7">
    <source>
        <dbReference type="Pfam" id="PF08340"/>
    </source>
</evidence>
<evidence type="ECO:0000259" key="6">
    <source>
        <dbReference type="Pfam" id="PF03755"/>
    </source>
</evidence>